<comment type="cofactor">
    <cofactor evidence="1">
        <name>FAD</name>
        <dbReference type="ChEBI" id="CHEBI:57692"/>
    </cofactor>
</comment>
<dbReference type="EC" id="1.8.3.2" evidence="2"/>
<dbReference type="EMBL" id="MN740829">
    <property type="protein sequence ID" value="QHU14034.1"/>
    <property type="molecule type" value="Genomic_DNA"/>
</dbReference>
<feature type="domain" description="ERV/ALR sulfhydryl oxidase" evidence="7">
    <location>
        <begin position="1"/>
        <end position="112"/>
    </location>
</feature>
<reference evidence="8" key="1">
    <citation type="journal article" date="2020" name="Nature">
        <title>Giant virus diversity and host interactions through global metagenomics.</title>
        <authorList>
            <person name="Schulz F."/>
            <person name="Roux S."/>
            <person name="Paez-Espino D."/>
            <person name="Jungbluth S."/>
            <person name="Walsh D.A."/>
            <person name="Denef V.J."/>
            <person name="McMahon K.D."/>
            <person name="Konstantinidis K.T."/>
            <person name="Eloe-Fadrosh E.A."/>
            <person name="Kyrpides N.C."/>
            <person name="Woyke T."/>
        </authorList>
    </citation>
    <scope>NUCLEOTIDE SEQUENCE</scope>
    <source>
        <strain evidence="8">GVMAG-S-1101182-85</strain>
    </source>
</reference>
<evidence type="ECO:0000256" key="1">
    <source>
        <dbReference type="ARBA" id="ARBA00001974"/>
    </source>
</evidence>
<keyword evidence="6" id="KW-1015">Disulfide bond</keyword>
<keyword evidence="5" id="KW-0560">Oxidoreductase</keyword>
<proteinExistence type="predicted"/>
<dbReference type="Gene3D" id="1.20.120.310">
    <property type="entry name" value="ERV/ALR sulfhydryl oxidase domain"/>
    <property type="match status" value="1"/>
</dbReference>
<accession>A0A6C0KCX8</accession>
<dbReference type="AlphaFoldDB" id="A0A6C0KCX8"/>
<evidence type="ECO:0000256" key="6">
    <source>
        <dbReference type="ARBA" id="ARBA00023157"/>
    </source>
</evidence>
<evidence type="ECO:0000256" key="5">
    <source>
        <dbReference type="ARBA" id="ARBA00023002"/>
    </source>
</evidence>
<name>A0A6C0KCX8_9ZZZZ</name>
<organism evidence="8">
    <name type="scientific">viral metagenome</name>
    <dbReference type="NCBI Taxonomy" id="1070528"/>
    <lineage>
        <taxon>unclassified sequences</taxon>
        <taxon>metagenomes</taxon>
        <taxon>organismal metagenomes</taxon>
    </lineage>
</organism>
<sequence>MVSPNEWGGPTWELLHGIAERVGFQTIKVLQEDERVSLHYALKHLDELLPCPLCQGHYREWVKKRPVDAWIKKSGGLLQEAMRQWVYDLHESVNGSKSVVSPLMIEDLPAIYQSVDLRAKATVLKDLFHRGLQVGAFRAEYWKLTWRHLDTVVRLLT</sequence>
<evidence type="ECO:0000259" key="7">
    <source>
        <dbReference type="PROSITE" id="PS51324"/>
    </source>
</evidence>
<protein>
    <recommendedName>
        <fullName evidence="2">thiol oxidase</fullName>
        <ecNumber evidence="2">1.8.3.2</ecNumber>
    </recommendedName>
</protein>
<dbReference type="GO" id="GO:0016972">
    <property type="term" value="F:thiol oxidase activity"/>
    <property type="evidence" value="ECO:0007669"/>
    <property type="project" value="UniProtKB-EC"/>
</dbReference>
<keyword evidence="4" id="KW-0274">FAD</keyword>
<evidence type="ECO:0000313" key="8">
    <source>
        <dbReference type="EMBL" id="QHU14034.1"/>
    </source>
</evidence>
<evidence type="ECO:0000256" key="4">
    <source>
        <dbReference type="ARBA" id="ARBA00022827"/>
    </source>
</evidence>
<dbReference type="SUPFAM" id="SSF69000">
    <property type="entry name" value="FAD-dependent thiol oxidase"/>
    <property type="match status" value="1"/>
</dbReference>
<evidence type="ECO:0000256" key="2">
    <source>
        <dbReference type="ARBA" id="ARBA00012512"/>
    </source>
</evidence>
<evidence type="ECO:0000256" key="3">
    <source>
        <dbReference type="ARBA" id="ARBA00022630"/>
    </source>
</evidence>
<dbReference type="InterPro" id="IPR036774">
    <property type="entry name" value="ERV/ALR_sulphydryl_oxid_sf"/>
</dbReference>
<dbReference type="PROSITE" id="PS51324">
    <property type="entry name" value="ERV_ALR"/>
    <property type="match status" value="1"/>
</dbReference>
<dbReference type="InterPro" id="IPR017905">
    <property type="entry name" value="ERV/ALR_sulphydryl_oxidase"/>
</dbReference>
<keyword evidence="3" id="KW-0285">Flavoprotein</keyword>
<dbReference type="Pfam" id="PF04777">
    <property type="entry name" value="Evr1_Alr"/>
    <property type="match status" value="1"/>
</dbReference>